<dbReference type="AlphaFoldDB" id="A0A0F9U379"/>
<protein>
    <submittedName>
        <fullName evidence="1">Uncharacterized protein</fullName>
    </submittedName>
</protein>
<proteinExistence type="predicted"/>
<comment type="caution">
    <text evidence="1">The sequence shown here is derived from an EMBL/GenBank/DDBJ whole genome shotgun (WGS) entry which is preliminary data.</text>
</comment>
<evidence type="ECO:0000313" key="1">
    <source>
        <dbReference type="EMBL" id="KKN86034.1"/>
    </source>
</evidence>
<reference evidence="1" key="1">
    <citation type="journal article" date="2015" name="Nature">
        <title>Complex archaea that bridge the gap between prokaryotes and eukaryotes.</title>
        <authorList>
            <person name="Spang A."/>
            <person name="Saw J.H."/>
            <person name="Jorgensen S.L."/>
            <person name="Zaremba-Niedzwiedzka K."/>
            <person name="Martijn J."/>
            <person name="Lind A.E."/>
            <person name="van Eijk R."/>
            <person name="Schleper C."/>
            <person name="Guy L."/>
            <person name="Ettema T.J."/>
        </authorList>
    </citation>
    <scope>NUCLEOTIDE SEQUENCE</scope>
</reference>
<organism evidence="1">
    <name type="scientific">marine sediment metagenome</name>
    <dbReference type="NCBI Taxonomy" id="412755"/>
    <lineage>
        <taxon>unclassified sequences</taxon>
        <taxon>metagenomes</taxon>
        <taxon>ecological metagenomes</taxon>
    </lineage>
</organism>
<accession>A0A0F9U379</accession>
<sequence>MSGALDQPVGAIEKLVRDPLQGNSAVGTAVFVNKYPMSLTHCEECLALIEEAFAAWVGKVVQPTERGVEIIIKVIIHVAIIPSGAE</sequence>
<name>A0A0F9U379_9ZZZZ</name>
<dbReference type="EMBL" id="LAZR01000152">
    <property type="protein sequence ID" value="KKN86034.1"/>
    <property type="molecule type" value="Genomic_DNA"/>
</dbReference>
<gene>
    <name evidence="1" type="ORF">LCGC14_0272290</name>
</gene>